<dbReference type="InterPro" id="IPR001356">
    <property type="entry name" value="HD"/>
</dbReference>
<keyword evidence="2" id="KW-0217">Developmental protein</keyword>
<dbReference type="GO" id="GO:0005634">
    <property type="term" value="C:nucleus"/>
    <property type="evidence" value="ECO:0007669"/>
    <property type="project" value="UniProtKB-SubCell"/>
</dbReference>
<dbReference type="CDD" id="cd00086">
    <property type="entry name" value="homeodomain"/>
    <property type="match status" value="1"/>
</dbReference>
<feature type="region of interest" description="Disordered" evidence="10">
    <location>
        <begin position="402"/>
        <end position="432"/>
    </location>
</feature>
<dbReference type="Proteomes" id="UP000027135">
    <property type="component" value="Unassembled WGS sequence"/>
</dbReference>
<evidence type="ECO:0000256" key="6">
    <source>
        <dbReference type="ARBA" id="ARBA00023163"/>
    </source>
</evidence>
<evidence type="ECO:0000256" key="5">
    <source>
        <dbReference type="ARBA" id="ARBA00023155"/>
    </source>
</evidence>
<proteinExistence type="predicted"/>
<evidence type="ECO:0000256" key="7">
    <source>
        <dbReference type="ARBA" id="ARBA00023242"/>
    </source>
</evidence>
<feature type="region of interest" description="Disordered" evidence="10">
    <location>
        <begin position="331"/>
        <end position="360"/>
    </location>
</feature>
<comment type="subcellular location">
    <subcellularLocation>
        <location evidence="1 8 9">Nucleus</location>
    </subcellularLocation>
</comment>
<dbReference type="SMART" id="SM00389">
    <property type="entry name" value="HOX"/>
    <property type="match status" value="1"/>
</dbReference>
<evidence type="ECO:0000256" key="4">
    <source>
        <dbReference type="ARBA" id="ARBA00023125"/>
    </source>
</evidence>
<evidence type="ECO:0000256" key="3">
    <source>
        <dbReference type="ARBA" id="ARBA00023015"/>
    </source>
</evidence>
<evidence type="ECO:0000256" key="9">
    <source>
        <dbReference type="RuleBase" id="RU000682"/>
    </source>
</evidence>
<sequence length="945" mass="104562">MNYNKVDLEVSTAVSPDDGGNKDLCNAGKLQPYSLLRQHQEPWHNTKCTDHGRLDWTVMAAPGFCTSERMTSGASRRAIVQNDLKTTLWTDGATTGTVVMTGLWECQPVDSDVRACVGRGPCPHMRGTRKLGLATCSDTYVQQRTCRSQVQFHCSGAEQLFLEDDILYNLPSKPHRGASIGMSDKKEKLLGLNVSSAFEVLDAKRRAGFPGPLQSPHGWLPQVARDIGDIAPPIPHPAPRNAGSGAHRTLRLVPRPGPRRVPARSDEMMHTNRWWAFVKTKSGLALRLCRNAKFSPSSNGAKAFLPFPHSNHFLPLTGTLVEALWKGRPILPKPRNVVGEKPDLQLGSEPRSPHRQSGLSPFSLDSLVRSLQCYFVRKASACTQHRKEGLCLYTGQKRADRHPCLEWDSNPRSQRPSGPPETDRKATRATYDISQLLRDDALMMKATGTSTRRHNPDDSRENQKIQSDVKATLEPRSAVTKRLRNKEASRDGTQELESGPKIFMTRDDSEGTSDVSQMRSEAFEDVAGPSTPSRPTRGVAPRKQRRERTTFTRAQLDVLEALFLKTRYPDIFTREEVAVQINLPESRVQIQEVSWRGSGLRHCCHLANEIITSATEQRKIRSKQRRRNCGDLEEADSRSTGHEIPVARSLLKVSKGAIFRSPGGHTTAEILQTPYRTPKHLPLMQVQTRTPCRQVSATQSKASTSLFTIHRVLRGTQPDRMREVPAILLSTDQPRFYRVRNGSVRITTTTSSVELCVPGPVAHFTTERVSVFQVWFKNRRAKHRQQPQLQQQSAKPSRVGGGGKMKAPKSSPPPPAPSSTGSNSVSPPVNVALKKEQSPEISFQQLRIGDGGSVPPSSAMTTPSPPITPGSCIEVFGPAATIRFTNTDSSSTVVQSRAKPYHACAVTKISNTRISLCNSIAVIERTVLFLRRASTTTTTTRLRGV</sequence>
<dbReference type="EMBL" id="KK852820">
    <property type="protein sequence ID" value="KDR15576.1"/>
    <property type="molecule type" value="Genomic_DNA"/>
</dbReference>
<feature type="region of interest" description="Disordered" evidence="10">
    <location>
        <begin position="237"/>
        <end position="263"/>
    </location>
</feature>
<protein>
    <submittedName>
        <fullName evidence="12">Homeobox protein OTX</fullName>
    </submittedName>
</protein>
<dbReference type="PANTHER" id="PTHR45793">
    <property type="entry name" value="HOMEOBOX PROTEIN"/>
    <property type="match status" value="1"/>
</dbReference>
<evidence type="ECO:0000313" key="12">
    <source>
        <dbReference type="EMBL" id="KDR15576.1"/>
    </source>
</evidence>
<reference evidence="12 13" key="1">
    <citation type="journal article" date="2014" name="Nat. Commun.">
        <title>Molecular traces of alternative social organization in a termite genome.</title>
        <authorList>
            <person name="Terrapon N."/>
            <person name="Li C."/>
            <person name="Robertson H.M."/>
            <person name="Ji L."/>
            <person name="Meng X."/>
            <person name="Booth W."/>
            <person name="Chen Z."/>
            <person name="Childers C.P."/>
            <person name="Glastad K.M."/>
            <person name="Gokhale K."/>
            <person name="Gowin J."/>
            <person name="Gronenberg W."/>
            <person name="Hermansen R.A."/>
            <person name="Hu H."/>
            <person name="Hunt B.G."/>
            <person name="Huylmans A.K."/>
            <person name="Khalil S.M."/>
            <person name="Mitchell R.D."/>
            <person name="Munoz-Torres M.C."/>
            <person name="Mustard J.A."/>
            <person name="Pan H."/>
            <person name="Reese J.T."/>
            <person name="Scharf M.E."/>
            <person name="Sun F."/>
            <person name="Vogel H."/>
            <person name="Xiao J."/>
            <person name="Yang W."/>
            <person name="Yang Z."/>
            <person name="Yang Z."/>
            <person name="Zhou J."/>
            <person name="Zhu J."/>
            <person name="Brent C.S."/>
            <person name="Elsik C.G."/>
            <person name="Goodisman M.A."/>
            <person name="Liberles D.A."/>
            <person name="Roe R.M."/>
            <person name="Vargo E.L."/>
            <person name="Vilcinskas A."/>
            <person name="Wang J."/>
            <person name="Bornberg-Bauer E."/>
            <person name="Korb J."/>
            <person name="Zhang G."/>
            <person name="Liebig J."/>
        </authorList>
    </citation>
    <scope>NUCLEOTIDE SEQUENCE [LARGE SCALE GENOMIC DNA]</scope>
    <source>
        <tissue evidence="12">Whole organism</tissue>
    </source>
</reference>
<gene>
    <name evidence="12" type="ORF">L798_10521</name>
</gene>
<dbReference type="InterPro" id="IPR009057">
    <property type="entry name" value="Homeodomain-like_sf"/>
</dbReference>
<feature type="region of interest" description="Disordered" evidence="10">
    <location>
        <begin position="448"/>
        <end position="548"/>
    </location>
</feature>
<keyword evidence="7 8" id="KW-0539">Nucleus</keyword>
<dbReference type="GO" id="GO:0000978">
    <property type="term" value="F:RNA polymerase II cis-regulatory region sequence-specific DNA binding"/>
    <property type="evidence" value="ECO:0007669"/>
    <property type="project" value="TreeGrafter"/>
</dbReference>
<dbReference type="PROSITE" id="PS50071">
    <property type="entry name" value="HOMEOBOX_2"/>
    <property type="match status" value="1"/>
</dbReference>
<dbReference type="InParanoid" id="A0A067QYL5"/>
<feature type="DNA-binding region" description="Homeobox" evidence="8">
    <location>
        <begin position="544"/>
        <end position="603"/>
    </location>
</feature>
<dbReference type="Pfam" id="PF00046">
    <property type="entry name" value="Homeodomain"/>
    <property type="match status" value="1"/>
</dbReference>
<keyword evidence="6" id="KW-0804">Transcription</keyword>
<feature type="domain" description="Homeobox" evidence="11">
    <location>
        <begin position="542"/>
        <end position="602"/>
    </location>
</feature>
<evidence type="ECO:0000259" key="11">
    <source>
        <dbReference type="PROSITE" id="PS50071"/>
    </source>
</evidence>
<dbReference type="eggNOG" id="KOG2251">
    <property type="taxonomic scope" value="Eukaryota"/>
</dbReference>
<feature type="compositionally biased region" description="Basic and acidic residues" evidence="10">
    <location>
        <begin position="454"/>
        <end position="463"/>
    </location>
</feature>
<evidence type="ECO:0000256" key="8">
    <source>
        <dbReference type="PROSITE-ProRule" id="PRU00108"/>
    </source>
</evidence>
<keyword evidence="5 8" id="KW-0371">Homeobox</keyword>
<keyword evidence="13" id="KW-1185">Reference proteome</keyword>
<dbReference type="Gene3D" id="1.10.10.60">
    <property type="entry name" value="Homeodomain-like"/>
    <property type="match status" value="1"/>
</dbReference>
<dbReference type="GO" id="GO:0000981">
    <property type="term" value="F:DNA-binding transcription factor activity, RNA polymerase II-specific"/>
    <property type="evidence" value="ECO:0007669"/>
    <property type="project" value="TreeGrafter"/>
</dbReference>
<evidence type="ECO:0000313" key="13">
    <source>
        <dbReference type="Proteomes" id="UP000027135"/>
    </source>
</evidence>
<dbReference type="SUPFAM" id="SSF46689">
    <property type="entry name" value="Homeodomain-like"/>
    <property type="match status" value="1"/>
</dbReference>
<accession>A0A067QYL5</accession>
<dbReference type="AlphaFoldDB" id="A0A067QYL5"/>
<dbReference type="PANTHER" id="PTHR45793:SF22">
    <property type="entry name" value="CONE-ROD HOMEOBOX PROTEIN"/>
    <property type="match status" value="1"/>
</dbReference>
<keyword evidence="3" id="KW-0805">Transcription regulation</keyword>
<name>A0A067QYL5_ZOONE</name>
<feature type="region of interest" description="Disordered" evidence="10">
    <location>
        <begin position="781"/>
        <end position="829"/>
    </location>
</feature>
<evidence type="ECO:0000256" key="2">
    <source>
        <dbReference type="ARBA" id="ARBA00022473"/>
    </source>
</evidence>
<keyword evidence="4 8" id="KW-0238">DNA-binding</keyword>
<dbReference type="STRING" id="136037.A0A067QYL5"/>
<evidence type="ECO:0000256" key="1">
    <source>
        <dbReference type="ARBA" id="ARBA00004123"/>
    </source>
</evidence>
<evidence type="ECO:0000256" key="10">
    <source>
        <dbReference type="SAM" id="MobiDB-lite"/>
    </source>
</evidence>
<organism evidence="12 13">
    <name type="scientific">Zootermopsis nevadensis</name>
    <name type="common">Dampwood termite</name>
    <dbReference type="NCBI Taxonomy" id="136037"/>
    <lineage>
        <taxon>Eukaryota</taxon>
        <taxon>Metazoa</taxon>
        <taxon>Ecdysozoa</taxon>
        <taxon>Arthropoda</taxon>
        <taxon>Hexapoda</taxon>
        <taxon>Insecta</taxon>
        <taxon>Pterygota</taxon>
        <taxon>Neoptera</taxon>
        <taxon>Polyneoptera</taxon>
        <taxon>Dictyoptera</taxon>
        <taxon>Blattodea</taxon>
        <taxon>Blattoidea</taxon>
        <taxon>Termitoidae</taxon>
        <taxon>Termopsidae</taxon>
        <taxon>Zootermopsis</taxon>
    </lineage>
</organism>